<evidence type="ECO:0000313" key="2">
    <source>
        <dbReference type="Proteomes" id="UP000799291"/>
    </source>
</evidence>
<organism evidence="1 2">
    <name type="scientific">Lentithecium fluviatile CBS 122367</name>
    <dbReference type="NCBI Taxonomy" id="1168545"/>
    <lineage>
        <taxon>Eukaryota</taxon>
        <taxon>Fungi</taxon>
        <taxon>Dikarya</taxon>
        <taxon>Ascomycota</taxon>
        <taxon>Pezizomycotina</taxon>
        <taxon>Dothideomycetes</taxon>
        <taxon>Pleosporomycetidae</taxon>
        <taxon>Pleosporales</taxon>
        <taxon>Massarineae</taxon>
        <taxon>Lentitheciaceae</taxon>
        <taxon>Lentithecium</taxon>
    </lineage>
</organism>
<protein>
    <submittedName>
        <fullName evidence="1">Uncharacterized protein</fullName>
    </submittedName>
</protein>
<proteinExistence type="predicted"/>
<evidence type="ECO:0000313" key="1">
    <source>
        <dbReference type="EMBL" id="KAF2687829.1"/>
    </source>
</evidence>
<dbReference type="EMBL" id="MU005574">
    <property type="protein sequence ID" value="KAF2687829.1"/>
    <property type="molecule type" value="Genomic_DNA"/>
</dbReference>
<name>A0A6G1JCG4_9PLEO</name>
<keyword evidence="2" id="KW-1185">Reference proteome</keyword>
<sequence>MCRTQEAERVLARLLAPTLTRPGSEQSDPRAAAVADDASLGQVSKQKARLLLGMLVCDLGQYLSTRAFVSLRIAAALLAADSHPRATLPWACVTRACPKEPQGGQPRSGYGGYGDVLLVKGGQLPTSDDGDGPSRA</sequence>
<reference evidence="1" key="1">
    <citation type="journal article" date="2020" name="Stud. Mycol.">
        <title>101 Dothideomycetes genomes: a test case for predicting lifestyles and emergence of pathogens.</title>
        <authorList>
            <person name="Haridas S."/>
            <person name="Albert R."/>
            <person name="Binder M."/>
            <person name="Bloem J."/>
            <person name="Labutti K."/>
            <person name="Salamov A."/>
            <person name="Andreopoulos B."/>
            <person name="Baker S."/>
            <person name="Barry K."/>
            <person name="Bills G."/>
            <person name="Bluhm B."/>
            <person name="Cannon C."/>
            <person name="Castanera R."/>
            <person name="Culley D."/>
            <person name="Daum C."/>
            <person name="Ezra D."/>
            <person name="Gonzalez J."/>
            <person name="Henrissat B."/>
            <person name="Kuo A."/>
            <person name="Liang C."/>
            <person name="Lipzen A."/>
            <person name="Lutzoni F."/>
            <person name="Magnuson J."/>
            <person name="Mondo S."/>
            <person name="Nolan M."/>
            <person name="Ohm R."/>
            <person name="Pangilinan J."/>
            <person name="Park H.-J."/>
            <person name="Ramirez L."/>
            <person name="Alfaro M."/>
            <person name="Sun H."/>
            <person name="Tritt A."/>
            <person name="Yoshinaga Y."/>
            <person name="Zwiers L.-H."/>
            <person name="Turgeon B."/>
            <person name="Goodwin S."/>
            <person name="Spatafora J."/>
            <person name="Crous P."/>
            <person name="Grigoriev I."/>
        </authorList>
    </citation>
    <scope>NUCLEOTIDE SEQUENCE</scope>
    <source>
        <strain evidence="1">CBS 122367</strain>
    </source>
</reference>
<dbReference type="AlphaFoldDB" id="A0A6G1JCG4"/>
<gene>
    <name evidence="1" type="ORF">K458DRAFT_428648</name>
</gene>
<accession>A0A6G1JCG4</accession>
<dbReference type="Proteomes" id="UP000799291">
    <property type="component" value="Unassembled WGS sequence"/>
</dbReference>